<reference evidence="1 2" key="1">
    <citation type="submission" date="2020-06" db="EMBL/GenBank/DDBJ databases">
        <title>Sphingomonas hominis sp. nov., a member of the Sphingomonas, isolated from the hair of a 22-year-old girl.</title>
        <authorList>
            <person name="Zhang D.-F."/>
            <person name="Cui X.-W."/>
        </authorList>
    </citation>
    <scope>NUCLEOTIDE SEQUENCE [LARGE SCALE GENOMIC DNA]</scope>
    <source>
        <strain evidence="1 2">HHU CXW</strain>
    </source>
</reference>
<protein>
    <submittedName>
        <fullName evidence="1">Uncharacterized protein</fullName>
    </submittedName>
</protein>
<evidence type="ECO:0000313" key="2">
    <source>
        <dbReference type="Proteomes" id="UP000621447"/>
    </source>
</evidence>
<proteinExistence type="predicted"/>
<gene>
    <name evidence="1" type="ORF">HRV97_09995</name>
</gene>
<organism evidence="1 2">
    <name type="scientific">Sphingomonas hominis</name>
    <dbReference type="NCBI Taxonomy" id="2741495"/>
    <lineage>
        <taxon>Bacteria</taxon>
        <taxon>Pseudomonadati</taxon>
        <taxon>Pseudomonadota</taxon>
        <taxon>Alphaproteobacteria</taxon>
        <taxon>Sphingomonadales</taxon>
        <taxon>Sphingomonadaceae</taxon>
        <taxon>Sphingomonas</taxon>
    </lineage>
</organism>
<accession>A0ABX2JIP9</accession>
<dbReference type="RefSeq" id="WP_174194102.1">
    <property type="nucleotide sequence ID" value="NZ_JABULH010000003.1"/>
</dbReference>
<sequence>MHEIEDAVLRSVVAFSLMASAIPAASSPLPPPPEYVWSASKILADASIKDQARVAPLFAEDVQVTKDGKPLAANKTEWMSFWLKDRKHFFGKTLLYSMGRRDAGVLLVLDQFDTRDNFTNPPPPGDAQWSTRSTLYAFGSDGLVHSVQISEVDSFLIKADPKDEQSSDKD</sequence>
<comment type="caution">
    <text evidence="1">The sequence shown here is derived from an EMBL/GenBank/DDBJ whole genome shotgun (WGS) entry which is preliminary data.</text>
</comment>
<keyword evidence="2" id="KW-1185">Reference proteome</keyword>
<name>A0ABX2JIP9_9SPHN</name>
<evidence type="ECO:0000313" key="1">
    <source>
        <dbReference type="EMBL" id="NTS65491.1"/>
    </source>
</evidence>
<dbReference type="Proteomes" id="UP000621447">
    <property type="component" value="Unassembled WGS sequence"/>
</dbReference>
<dbReference type="EMBL" id="JABULH010000003">
    <property type="protein sequence ID" value="NTS65491.1"/>
    <property type="molecule type" value="Genomic_DNA"/>
</dbReference>